<dbReference type="Proteomes" id="UP000465241">
    <property type="component" value="Unassembled WGS sequence"/>
</dbReference>
<proteinExistence type="predicted"/>
<dbReference type="EMBL" id="BLKT01000003">
    <property type="protein sequence ID" value="GFG56691.1"/>
    <property type="molecule type" value="Genomic_DNA"/>
</dbReference>
<comment type="caution">
    <text evidence="2">The sequence shown here is derived from an EMBL/GenBank/DDBJ whole genome shotgun (WGS) entry which is preliminary data.</text>
</comment>
<name>A0A7I9WG18_9MYCO</name>
<feature type="region of interest" description="Disordered" evidence="1">
    <location>
        <begin position="83"/>
        <end position="102"/>
    </location>
</feature>
<evidence type="ECO:0000313" key="2">
    <source>
        <dbReference type="EMBL" id="GFG56691.1"/>
    </source>
</evidence>
<keyword evidence="3" id="KW-1185">Reference proteome</keyword>
<evidence type="ECO:0000313" key="3">
    <source>
        <dbReference type="Proteomes" id="UP000465241"/>
    </source>
</evidence>
<reference evidence="2 3" key="1">
    <citation type="journal article" date="2019" name="Emerg. Microbes Infect.">
        <title>Comprehensive subspecies identification of 175 nontuberculous mycobacteria species based on 7547 genomic profiles.</title>
        <authorList>
            <person name="Matsumoto Y."/>
            <person name="Kinjo T."/>
            <person name="Motooka D."/>
            <person name="Nabeya D."/>
            <person name="Jung N."/>
            <person name="Uechi K."/>
            <person name="Horii T."/>
            <person name="Iida T."/>
            <person name="Fujita J."/>
            <person name="Nakamura S."/>
        </authorList>
    </citation>
    <scope>NUCLEOTIDE SEQUENCE [LARGE SCALE GENOMIC DNA]</scope>
    <source>
        <strain evidence="2 3">JCM 13392</strain>
    </source>
</reference>
<protein>
    <submittedName>
        <fullName evidence="2">Uncharacterized protein</fullName>
    </submittedName>
</protein>
<accession>A0A7I9WG18</accession>
<organism evidence="2 3">
    <name type="scientific">Mycolicibacterium murale</name>
    <dbReference type="NCBI Taxonomy" id="182220"/>
    <lineage>
        <taxon>Bacteria</taxon>
        <taxon>Bacillati</taxon>
        <taxon>Actinomycetota</taxon>
        <taxon>Actinomycetes</taxon>
        <taxon>Mycobacteriales</taxon>
        <taxon>Mycobacteriaceae</taxon>
        <taxon>Mycolicibacterium</taxon>
    </lineage>
</organism>
<dbReference type="AlphaFoldDB" id="A0A7I9WG18"/>
<gene>
    <name evidence="2" type="ORF">MMUR_08270</name>
</gene>
<evidence type="ECO:0000256" key="1">
    <source>
        <dbReference type="SAM" id="MobiDB-lite"/>
    </source>
</evidence>
<sequence length="102" mass="10747">MTGQRAAERVEHSIRIVSPEINGVDTELCSELPTSALAAGLLPGRTATLRPAPVSGSRAGTLAQLLPEAVAIWGCGSTPPPDPTMAAHPGRQPRKCCSQWHW</sequence>